<dbReference type="EMBL" id="BSFE01000001">
    <property type="protein sequence ID" value="GLK50968.1"/>
    <property type="molecule type" value="Genomic_DNA"/>
</dbReference>
<proteinExistence type="predicted"/>
<reference evidence="1" key="2">
    <citation type="submission" date="2023-01" db="EMBL/GenBank/DDBJ databases">
        <authorList>
            <person name="Sun Q."/>
            <person name="Evtushenko L."/>
        </authorList>
    </citation>
    <scope>NUCLEOTIDE SEQUENCE</scope>
    <source>
        <strain evidence="1">VKM B-1513</strain>
    </source>
</reference>
<dbReference type="RefSeq" id="WP_271185361.1">
    <property type="nucleotide sequence ID" value="NZ_BSFE01000001.1"/>
</dbReference>
<organism evidence="1 2">
    <name type="scientific">Maricaulis virginensis</name>
    <dbReference type="NCBI Taxonomy" id="144022"/>
    <lineage>
        <taxon>Bacteria</taxon>
        <taxon>Pseudomonadati</taxon>
        <taxon>Pseudomonadota</taxon>
        <taxon>Alphaproteobacteria</taxon>
        <taxon>Maricaulales</taxon>
        <taxon>Maricaulaceae</taxon>
        <taxon>Maricaulis</taxon>
    </lineage>
</organism>
<name>A0A9W6MMG3_9PROT</name>
<gene>
    <name evidence="1" type="ORF">GCM10017621_04760</name>
</gene>
<evidence type="ECO:0000313" key="1">
    <source>
        <dbReference type="EMBL" id="GLK50968.1"/>
    </source>
</evidence>
<protein>
    <submittedName>
        <fullName evidence="1">Uncharacterized protein</fullName>
    </submittedName>
</protein>
<keyword evidence="2" id="KW-1185">Reference proteome</keyword>
<dbReference type="Proteomes" id="UP001143486">
    <property type="component" value="Unassembled WGS sequence"/>
</dbReference>
<sequence length="77" mass="8634">MGGLIRFLGDILKPLLTLLVTVLGLAFAVSVFSPAVDNAIETHLPAWTRLDPAQDCVRAWLGLEEEDAPAWWQFWRD</sequence>
<comment type="caution">
    <text evidence="1">The sequence shown here is derived from an EMBL/GenBank/DDBJ whole genome shotgun (WGS) entry which is preliminary data.</text>
</comment>
<reference evidence="1" key="1">
    <citation type="journal article" date="2014" name="Int. J. Syst. Evol. Microbiol.">
        <title>Complete genome sequence of Corynebacterium casei LMG S-19264T (=DSM 44701T), isolated from a smear-ripened cheese.</title>
        <authorList>
            <consortium name="US DOE Joint Genome Institute (JGI-PGF)"/>
            <person name="Walter F."/>
            <person name="Albersmeier A."/>
            <person name="Kalinowski J."/>
            <person name="Ruckert C."/>
        </authorList>
    </citation>
    <scope>NUCLEOTIDE SEQUENCE</scope>
    <source>
        <strain evidence="1">VKM B-1513</strain>
    </source>
</reference>
<evidence type="ECO:0000313" key="2">
    <source>
        <dbReference type="Proteomes" id="UP001143486"/>
    </source>
</evidence>
<dbReference type="AlphaFoldDB" id="A0A9W6MMG3"/>
<accession>A0A9W6MMG3</accession>